<name>A0A382KQ64_9ZZZZ</name>
<evidence type="ECO:0000256" key="3">
    <source>
        <dbReference type="ARBA" id="ARBA00023125"/>
    </source>
</evidence>
<dbReference type="Gene3D" id="1.10.1740.10">
    <property type="match status" value="1"/>
</dbReference>
<keyword evidence="3" id="KW-0238">DNA-binding</keyword>
<feature type="domain" description="RNA polymerase sigma-70 region 2" evidence="5">
    <location>
        <begin position="40"/>
        <end position="100"/>
    </location>
</feature>
<dbReference type="InterPro" id="IPR007627">
    <property type="entry name" value="RNA_pol_sigma70_r2"/>
</dbReference>
<gene>
    <name evidence="6" type="ORF">METZ01_LOCUS278559</name>
</gene>
<accession>A0A382KQ64</accession>
<evidence type="ECO:0000313" key="6">
    <source>
        <dbReference type="EMBL" id="SVC25705.1"/>
    </source>
</evidence>
<dbReference type="GO" id="GO:0016987">
    <property type="term" value="F:sigma factor activity"/>
    <property type="evidence" value="ECO:0007669"/>
    <property type="project" value="UniProtKB-KW"/>
</dbReference>
<dbReference type="Pfam" id="PF04542">
    <property type="entry name" value="Sigma70_r2"/>
    <property type="match status" value="1"/>
</dbReference>
<evidence type="ECO:0000256" key="1">
    <source>
        <dbReference type="ARBA" id="ARBA00023015"/>
    </source>
</evidence>
<keyword evidence="1" id="KW-0805">Transcription regulation</keyword>
<proteinExistence type="predicted"/>
<organism evidence="6">
    <name type="scientific">marine metagenome</name>
    <dbReference type="NCBI Taxonomy" id="408172"/>
    <lineage>
        <taxon>unclassified sequences</taxon>
        <taxon>metagenomes</taxon>
        <taxon>ecological metagenomes</taxon>
    </lineage>
</organism>
<sequence>MEATNSLNIFTPTQTRVARVTAPPKTNPPSLKEALHIVSPKLLPFALSLTGNMDDAEDLCQTTLLKLIENKKIFLAADYPLAYSRTILRNTFIDKCRKDSKIASLEELNLEPVINENKLKSYEHQELMDCLKQQNETDRTILAMKGAGHDNNVIQKFIGNISMANLRTKTHRARTLLTDCLGRKKQ</sequence>
<keyword evidence="4" id="KW-0804">Transcription</keyword>
<evidence type="ECO:0000259" key="5">
    <source>
        <dbReference type="Pfam" id="PF04542"/>
    </source>
</evidence>
<evidence type="ECO:0000256" key="4">
    <source>
        <dbReference type="ARBA" id="ARBA00023163"/>
    </source>
</evidence>
<dbReference type="InterPro" id="IPR039425">
    <property type="entry name" value="RNA_pol_sigma-70-like"/>
</dbReference>
<dbReference type="GO" id="GO:0006352">
    <property type="term" value="P:DNA-templated transcription initiation"/>
    <property type="evidence" value="ECO:0007669"/>
    <property type="project" value="InterPro"/>
</dbReference>
<evidence type="ECO:0000256" key="2">
    <source>
        <dbReference type="ARBA" id="ARBA00023082"/>
    </source>
</evidence>
<dbReference type="PANTHER" id="PTHR43133">
    <property type="entry name" value="RNA POLYMERASE ECF-TYPE SIGMA FACTO"/>
    <property type="match status" value="1"/>
</dbReference>
<dbReference type="AlphaFoldDB" id="A0A382KQ64"/>
<dbReference type="GO" id="GO:0003677">
    <property type="term" value="F:DNA binding"/>
    <property type="evidence" value="ECO:0007669"/>
    <property type="project" value="UniProtKB-KW"/>
</dbReference>
<keyword evidence="2" id="KW-0731">Sigma factor</keyword>
<protein>
    <recommendedName>
        <fullName evidence="5">RNA polymerase sigma-70 region 2 domain-containing protein</fullName>
    </recommendedName>
</protein>
<dbReference type="InterPro" id="IPR013325">
    <property type="entry name" value="RNA_pol_sigma_r2"/>
</dbReference>
<dbReference type="EMBL" id="UINC01081647">
    <property type="protein sequence ID" value="SVC25705.1"/>
    <property type="molecule type" value="Genomic_DNA"/>
</dbReference>
<dbReference type="SUPFAM" id="SSF88946">
    <property type="entry name" value="Sigma2 domain of RNA polymerase sigma factors"/>
    <property type="match status" value="1"/>
</dbReference>
<dbReference type="PANTHER" id="PTHR43133:SF8">
    <property type="entry name" value="RNA POLYMERASE SIGMA FACTOR HI_1459-RELATED"/>
    <property type="match status" value="1"/>
</dbReference>
<reference evidence="6" key="1">
    <citation type="submission" date="2018-05" db="EMBL/GenBank/DDBJ databases">
        <authorList>
            <person name="Lanie J.A."/>
            <person name="Ng W.-L."/>
            <person name="Kazmierczak K.M."/>
            <person name="Andrzejewski T.M."/>
            <person name="Davidsen T.M."/>
            <person name="Wayne K.J."/>
            <person name="Tettelin H."/>
            <person name="Glass J.I."/>
            <person name="Rusch D."/>
            <person name="Podicherti R."/>
            <person name="Tsui H.-C.T."/>
            <person name="Winkler M.E."/>
        </authorList>
    </citation>
    <scope>NUCLEOTIDE SEQUENCE</scope>
</reference>